<dbReference type="AlphaFoldDB" id="A0A431UFB3"/>
<name>A0A431UFB3_STEMA</name>
<organism evidence="1 2">
    <name type="scientific">Stenotrophomonas maltophilia</name>
    <name type="common">Pseudomonas maltophilia</name>
    <name type="synonym">Xanthomonas maltophilia</name>
    <dbReference type="NCBI Taxonomy" id="40324"/>
    <lineage>
        <taxon>Bacteria</taxon>
        <taxon>Pseudomonadati</taxon>
        <taxon>Pseudomonadota</taxon>
        <taxon>Gammaproteobacteria</taxon>
        <taxon>Lysobacterales</taxon>
        <taxon>Lysobacteraceae</taxon>
        <taxon>Stenotrophomonas</taxon>
        <taxon>Stenotrophomonas maltophilia group</taxon>
    </lineage>
</organism>
<evidence type="ECO:0000313" key="2">
    <source>
        <dbReference type="Proteomes" id="UP000271705"/>
    </source>
</evidence>
<dbReference type="EMBL" id="RXLZ01000039">
    <property type="protein sequence ID" value="RTQ88011.1"/>
    <property type="molecule type" value="Genomic_DNA"/>
</dbReference>
<protein>
    <submittedName>
        <fullName evidence="1">Uncharacterized protein</fullName>
    </submittedName>
</protein>
<dbReference type="Proteomes" id="UP000271705">
    <property type="component" value="Unassembled WGS sequence"/>
</dbReference>
<gene>
    <name evidence="1" type="ORF">EKL94_13860</name>
</gene>
<proteinExistence type="predicted"/>
<comment type="caution">
    <text evidence="1">The sequence shown here is derived from an EMBL/GenBank/DDBJ whole genome shotgun (WGS) entry which is preliminary data.</text>
</comment>
<reference evidence="1 2" key="1">
    <citation type="submission" date="2018-12" db="EMBL/GenBank/DDBJ databases">
        <authorList>
            <person name="Kartti S."/>
            <person name="Manni A."/>
            <person name="Chemao El Fihri M.W."/>
            <person name="Laamarti M."/>
            <person name="Temsamani L."/>
            <person name="El Jamali J.E."/>
            <person name="Ouadghiri M."/>
            <person name="Ibrahimi A."/>
            <person name="Filati-Maltouf A."/>
        </authorList>
    </citation>
    <scope>NUCLEOTIDE SEQUENCE [LARGE SCALE GENOMIC DNA]</scope>
    <source>
        <strain evidence="1 2">MDMC339</strain>
    </source>
</reference>
<evidence type="ECO:0000313" key="1">
    <source>
        <dbReference type="EMBL" id="RTQ88011.1"/>
    </source>
</evidence>
<accession>A0A431UFB3</accession>
<sequence length="49" mass="5896">MPATTNTASRRSWRWIRLPRACRCCVTRPWRPGSRPVFRASRIRWPEGR</sequence>